<evidence type="ECO:0000256" key="3">
    <source>
        <dbReference type="ARBA" id="ARBA00023002"/>
    </source>
</evidence>
<accession>A0A1Q3A919</accession>
<name>A0A1Q3A919_ZYGRO</name>
<organism evidence="4 5">
    <name type="scientific">Zygosaccharomyces rouxii</name>
    <dbReference type="NCBI Taxonomy" id="4956"/>
    <lineage>
        <taxon>Eukaryota</taxon>
        <taxon>Fungi</taxon>
        <taxon>Dikarya</taxon>
        <taxon>Ascomycota</taxon>
        <taxon>Saccharomycotina</taxon>
        <taxon>Saccharomycetes</taxon>
        <taxon>Saccharomycetales</taxon>
        <taxon>Saccharomycetaceae</taxon>
        <taxon>Zygosaccharomyces</taxon>
    </lineage>
</organism>
<evidence type="ECO:0000256" key="1">
    <source>
        <dbReference type="ARBA" id="ARBA00022630"/>
    </source>
</evidence>
<protein>
    <recommendedName>
        <fullName evidence="6">FAD/NAD(P)-binding domain-containing protein</fullName>
    </recommendedName>
</protein>
<evidence type="ECO:0000313" key="5">
    <source>
        <dbReference type="Proteomes" id="UP000187013"/>
    </source>
</evidence>
<evidence type="ECO:0000313" key="4">
    <source>
        <dbReference type="EMBL" id="GAV52224.1"/>
    </source>
</evidence>
<evidence type="ECO:0008006" key="6">
    <source>
        <dbReference type="Google" id="ProtNLM"/>
    </source>
</evidence>
<evidence type="ECO:0000256" key="2">
    <source>
        <dbReference type="ARBA" id="ARBA00022827"/>
    </source>
</evidence>
<dbReference type="Proteomes" id="UP000187013">
    <property type="component" value="Unassembled WGS sequence"/>
</dbReference>
<dbReference type="EMBL" id="BDGX01000033">
    <property type="protein sequence ID" value="GAV52224.1"/>
    <property type="molecule type" value="Genomic_DNA"/>
</dbReference>
<keyword evidence="3" id="KW-0560">Oxidoreductase</keyword>
<comment type="caution">
    <text evidence="4">The sequence shown here is derived from an EMBL/GenBank/DDBJ whole genome shotgun (WGS) entry which is preliminary data.</text>
</comment>
<dbReference type="PANTHER" id="PTHR23023">
    <property type="entry name" value="DIMETHYLANILINE MONOOXYGENASE"/>
    <property type="match status" value="1"/>
</dbReference>
<dbReference type="OrthoDB" id="66881at2759"/>
<dbReference type="SUPFAM" id="SSF51905">
    <property type="entry name" value="FAD/NAD(P)-binding domain"/>
    <property type="match status" value="2"/>
</dbReference>
<sequence length="563" mass="64190">MIKKVAVIGGGPAGLCAVYQALKTQSEDYGFECVGFEGRSKLGGVWSDAPGKSLESPTVAGQLAKLQDPTIAHDTRSIFYDNSPLVNPVDGSIQLKTLSGTGIRKPLKISRRQSLRDGTCFANKTGIYSDFVSNTPKEMMDFENSSAGGFKSEIYPLVDLPSIKKTFCEFIDKNQLQSHYRMNTSVEYLDKFGPAKYVLAAKRSDPATDYDEWYLESFDAVIIANGHFSIPYIPYYMSQPKGSELASRTIHDFNRKFPGVFVHLRDIDGWYHNVLPQLHKKSQHRRLVIVGKSFSCMDLLKRIKYLQDSGPYEIIISTNQKPEPDERSPFKWFDEWLLQTDRVTLKPLIQEFELSTDLPQIKFMDGSHYKVDYVLFATGYLYSFPFVSPQLLESCRIITTPDPRNDDQQPSNISRVTGLYLHTFSIAEPTLTFSGISSNANFQSFDISAKAIVGAFTRFNKLFQLQKPVDFPYFDSIWSQILPPIREQLMWSQNRFLQAGNSAAFHYYYPLTLLLQDWLEPSKRLFPDGEQVEFPSNWRELSQDGFERLKNLFQNAMKNGSSH</sequence>
<keyword evidence="1" id="KW-0285">Flavoprotein</keyword>
<dbReference type="AlphaFoldDB" id="A0A1Q3A919"/>
<proteinExistence type="predicted"/>
<dbReference type="Gene3D" id="3.50.50.60">
    <property type="entry name" value="FAD/NAD(P)-binding domain"/>
    <property type="match status" value="2"/>
</dbReference>
<reference evidence="4 5" key="1">
    <citation type="submission" date="2016-08" db="EMBL/GenBank/DDBJ databases">
        <title>Draft genome sequence of allopolyploid Zygosaccharomyces rouxii.</title>
        <authorList>
            <person name="Watanabe J."/>
            <person name="Uehara K."/>
            <person name="Mogi Y."/>
            <person name="Tsukioka Y."/>
        </authorList>
    </citation>
    <scope>NUCLEOTIDE SEQUENCE [LARGE SCALE GENOMIC DNA]</scope>
    <source>
        <strain evidence="4 5">NBRC 110957</strain>
    </source>
</reference>
<gene>
    <name evidence="4" type="ORF">ZYGR_0AG02150</name>
</gene>
<dbReference type="InterPro" id="IPR036188">
    <property type="entry name" value="FAD/NAD-bd_sf"/>
</dbReference>
<dbReference type="GO" id="GO:0016491">
    <property type="term" value="F:oxidoreductase activity"/>
    <property type="evidence" value="ECO:0007669"/>
    <property type="project" value="UniProtKB-KW"/>
</dbReference>
<keyword evidence="2" id="KW-0274">FAD</keyword>
<dbReference type="InterPro" id="IPR050346">
    <property type="entry name" value="FMO-like"/>
</dbReference>